<protein>
    <submittedName>
        <fullName evidence="1">Uncharacterized protein</fullName>
    </submittedName>
</protein>
<reference evidence="1 2" key="1">
    <citation type="submission" date="2017-08" db="EMBL/GenBank/DDBJ databases">
        <title>Acidophilic green algal genome provides insights into adaptation to an acidic environment.</title>
        <authorList>
            <person name="Hirooka S."/>
            <person name="Hirose Y."/>
            <person name="Kanesaki Y."/>
            <person name="Higuchi S."/>
            <person name="Fujiwara T."/>
            <person name="Onuma R."/>
            <person name="Era A."/>
            <person name="Ohbayashi R."/>
            <person name="Uzuka A."/>
            <person name="Nozaki H."/>
            <person name="Yoshikawa H."/>
            <person name="Miyagishima S.Y."/>
        </authorList>
    </citation>
    <scope>NUCLEOTIDE SEQUENCE [LARGE SCALE GENOMIC DNA]</scope>
    <source>
        <strain evidence="1 2">NIES-2499</strain>
    </source>
</reference>
<feature type="non-terminal residue" evidence="1">
    <location>
        <position position="1"/>
    </location>
</feature>
<keyword evidence="2" id="KW-1185">Reference proteome</keyword>
<dbReference type="AlphaFoldDB" id="A0A250XD19"/>
<name>A0A250XD19_9CHLO</name>
<accession>A0A250XD19</accession>
<evidence type="ECO:0000313" key="1">
    <source>
        <dbReference type="EMBL" id="GAX80789.1"/>
    </source>
</evidence>
<organism evidence="1 2">
    <name type="scientific">Chlamydomonas eustigma</name>
    <dbReference type="NCBI Taxonomy" id="1157962"/>
    <lineage>
        <taxon>Eukaryota</taxon>
        <taxon>Viridiplantae</taxon>
        <taxon>Chlorophyta</taxon>
        <taxon>core chlorophytes</taxon>
        <taxon>Chlorophyceae</taxon>
        <taxon>CS clade</taxon>
        <taxon>Chlamydomonadales</taxon>
        <taxon>Chlamydomonadaceae</taxon>
        <taxon>Chlamydomonas</taxon>
    </lineage>
</organism>
<gene>
    <name evidence="1" type="ORF">CEUSTIGMA_g8225.t1</name>
</gene>
<sequence>LPHLEAALLKLSPVDVAALTTMEAAFNMLLRPLELPSEPPSKIVIMVDALDEGDPLEQQQSGFTGGIMAGGNKALNLIVTCFSELPHNIRFIFSSRPDAACDHMQAILQRAFAAKEDGGSAARVTFIEPRNVRVDDDDRDGGSAARVTFIEPHHVRVDDDDRDGGSAARVTFIEPHHVRVDDDDRDGGSAARVTFIEPHHVRVDDDDRDGGSAARVTFIEPHHVRVDDDDRDGGSAARVGSMGRIMVFDTVVKECDLLEDEEQGMLRESVLQVDPLLAVFDMKPPSGVAKNLLQVLIAAQEQLSHSMLQLLGLSNHLESLPGWGCLLYIADHHIYMLHKSLSEWMVDASKSGPHAVDVTAGHRLMGMQLLREVLSLGATSPAAADGRKLFRRTSVGGVEGGLERTPSQHG</sequence>
<evidence type="ECO:0000313" key="2">
    <source>
        <dbReference type="Proteomes" id="UP000232323"/>
    </source>
</evidence>
<dbReference type="EMBL" id="BEGY01000056">
    <property type="protein sequence ID" value="GAX80789.1"/>
    <property type="molecule type" value="Genomic_DNA"/>
</dbReference>
<comment type="caution">
    <text evidence="1">The sequence shown here is derived from an EMBL/GenBank/DDBJ whole genome shotgun (WGS) entry which is preliminary data.</text>
</comment>
<dbReference type="Proteomes" id="UP000232323">
    <property type="component" value="Unassembled WGS sequence"/>
</dbReference>
<proteinExistence type="predicted"/>